<evidence type="ECO:0000313" key="2">
    <source>
        <dbReference type="EMBL" id="KAF5362858.1"/>
    </source>
</evidence>
<gene>
    <name evidence="2" type="ORF">D9758_007030</name>
</gene>
<evidence type="ECO:0000313" key="3">
    <source>
        <dbReference type="Proteomes" id="UP000559256"/>
    </source>
</evidence>
<protein>
    <recommendedName>
        <fullName evidence="1">F-box domain-containing protein</fullName>
    </recommendedName>
</protein>
<proteinExistence type="predicted"/>
<comment type="caution">
    <text evidence="2">The sequence shown here is derived from an EMBL/GenBank/DDBJ whole genome shotgun (WGS) entry which is preliminary data.</text>
</comment>
<dbReference type="AlphaFoldDB" id="A0A8H5LMR1"/>
<feature type="domain" description="F-box" evidence="1">
    <location>
        <begin position="1"/>
        <end position="44"/>
    </location>
</feature>
<dbReference type="OrthoDB" id="3541472at2759"/>
<reference evidence="2 3" key="1">
    <citation type="journal article" date="2020" name="ISME J.">
        <title>Uncovering the hidden diversity of litter-decomposition mechanisms in mushroom-forming fungi.</title>
        <authorList>
            <person name="Floudas D."/>
            <person name="Bentzer J."/>
            <person name="Ahren D."/>
            <person name="Johansson T."/>
            <person name="Persson P."/>
            <person name="Tunlid A."/>
        </authorList>
    </citation>
    <scope>NUCLEOTIDE SEQUENCE [LARGE SCALE GENOMIC DNA]</scope>
    <source>
        <strain evidence="2 3">CBS 291.85</strain>
    </source>
</reference>
<dbReference type="InterPro" id="IPR001810">
    <property type="entry name" value="F-box_dom"/>
</dbReference>
<dbReference type="PROSITE" id="PS50181">
    <property type="entry name" value="FBOX"/>
    <property type="match status" value="1"/>
</dbReference>
<keyword evidence="3" id="KW-1185">Reference proteome</keyword>
<sequence>MLSLPNELLEEILENVERLNDRKSLRLTCSRLALILRPFVLKEITLNIQKYNLIPGLSLLRALASSDNVYSQCVRTLYIDSLSPSYFPDPEFEGKKKACYYTYELHELAREWVSDGEDRVTGEYEELRMLLEPALKSLKYLMSVQWRWHHKDEWALKTVMQLLSSFPSLGEFSFCCAPHSGRPQLPVIPIPEINTNLKALSVDISIPADSLSFEFVAPLFRYLLSHSKCLSALHLDPGYLSFDYSLLLTFNGLGSSRCSSITHLGLGGWTPQVLQIPDYFPNLASLAEHIRTALFWPSIKADSPATPSAGYLD</sequence>
<organism evidence="2 3">
    <name type="scientific">Tetrapyrgos nigripes</name>
    <dbReference type="NCBI Taxonomy" id="182062"/>
    <lineage>
        <taxon>Eukaryota</taxon>
        <taxon>Fungi</taxon>
        <taxon>Dikarya</taxon>
        <taxon>Basidiomycota</taxon>
        <taxon>Agaricomycotina</taxon>
        <taxon>Agaricomycetes</taxon>
        <taxon>Agaricomycetidae</taxon>
        <taxon>Agaricales</taxon>
        <taxon>Marasmiineae</taxon>
        <taxon>Marasmiaceae</taxon>
        <taxon>Tetrapyrgos</taxon>
    </lineage>
</organism>
<dbReference type="Proteomes" id="UP000559256">
    <property type="component" value="Unassembled WGS sequence"/>
</dbReference>
<name>A0A8H5LMR1_9AGAR</name>
<dbReference type="EMBL" id="JAACJM010000036">
    <property type="protein sequence ID" value="KAF5362858.1"/>
    <property type="molecule type" value="Genomic_DNA"/>
</dbReference>
<evidence type="ECO:0000259" key="1">
    <source>
        <dbReference type="PROSITE" id="PS50181"/>
    </source>
</evidence>
<accession>A0A8H5LMR1</accession>